<dbReference type="EMBL" id="BTFW01000001">
    <property type="protein sequence ID" value="GMM60182.1"/>
    <property type="molecule type" value="Genomic_DNA"/>
</dbReference>
<evidence type="ECO:0000313" key="2">
    <source>
        <dbReference type="EMBL" id="GMM60182.1"/>
    </source>
</evidence>
<dbReference type="Proteomes" id="UP001187221">
    <property type="component" value="Unassembled WGS sequence"/>
</dbReference>
<organism evidence="2 3">
    <name type="scientific">Novosphingobium pituita</name>
    <dbReference type="NCBI Taxonomy" id="3056842"/>
    <lineage>
        <taxon>Bacteria</taxon>
        <taxon>Pseudomonadati</taxon>
        <taxon>Pseudomonadota</taxon>
        <taxon>Alphaproteobacteria</taxon>
        <taxon>Sphingomonadales</taxon>
        <taxon>Sphingomonadaceae</taxon>
        <taxon>Novosphingobium</taxon>
    </lineage>
</organism>
<feature type="domain" description="Ppx/GppA phosphatase N-terminal" evidence="1">
    <location>
        <begin position="35"/>
        <end position="304"/>
    </location>
</feature>
<dbReference type="InterPro" id="IPR043129">
    <property type="entry name" value="ATPase_NBD"/>
</dbReference>
<dbReference type="Pfam" id="PF02541">
    <property type="entry name" value="Ppx-GppA"/>
    <property type="match status" value="1"/>
</dbReference>
<proteinExistence type="predicted"/>
<name>A0ABQ6P4I3_9SPHN</name>
<evidence type="ECO:0000313" key="3">
    <source>
        <dbReference type="Proteomes" id="UP001187221"/>
    </source>
</evidence>
<keyword evidence="3" id="KW-1185">Reference proteome</keyword>
<gene>
    <name evidence="2" type="primary">ppx</name>
    <name evidence="2" type="ORF">NUTIK01_09590</name>
</gene>
<dbReference type="PANTHER" id="PTHR30005:SF0">
    <property type="entry name" value="RETROGRADE REGULATION PROTEIN 2"/>
    <property type="match status" value="1"/>
</dbReference>
<reference evidence="2 3" key="1">
    <citation type="submission" date="2023-06" db="EMBL/GenBank/DDBJ databases">
        <title>Draft genome sequence of Novosphingobium sp. strain IK01.</title>
        <authorList>
            <person name="Hatamoto M."/>
            <person name="Ikarashi T."/>
            <person name="Yamaguchi T."/>
        </authorList>
    </citation>
    <scope>NUCLEOTIDE SEQUENCE [LARGE SCALE GENOMIC DNA]</scope>
    <source>
        <strain evidence="2 3">IK01</strain>
    </source>
</reference>
<dbReference type="Gene3D" id="1.10.3210.10">
    <property type="entry name" value="Hypothetical protein af1432"/>
    <property type="match status" value="1"/>
</dbReference>
<dbReference type="PANTHER" id="PTHR30005">
    <property type="entry name" value="EXOPOLYPHOSPHATASE"/>
    <property type="match status" value="1"/>
</dbReference>
<sequence length="495" mass="52726">MVQALSRVAGARPRAIVDIGSNTVRLVIYGQPLRAPQVLHNEKVAARLGKGVAESGNLSPKAMALALASLARFRAILDLKGVQEVDVVATAASRDARNGQTFLNAIRDLGLEPRLLSGEEEAITSAHGVLGAFPDARGVVGDLGGGSLELIDVADGRCTHGISMPLGTLRLPALRAQGQREFTQKVTKALNRADWTATPGQTLYLVGGSLRAFARHMIIKTAWPIDDPHGYVADPALALKLAKAMARRKSETVAPIPGVSAGRLASLPDTAALLAALITRLKPDRLVFSAWGLREGRLWASMPEEVQAEDPLVAGARVFALDHGITALACTMVSQWTAAVVPAEGRERLRMAATMLCLASATVEPNLRGDLSHEWGLRKRWIGATARDRAMLAAAMIANVGKPVLPADLSMLASPAMLREAQAWGLATRLCRRFTVGARAALDGSSLTRHGDALVLRVDEPHAVLINDSVGRDLKALAQHLGLKPEIREERSPRS</sequence>
<dbReference type="Gene3D" id="3.30.420.150">
    <property type="entry name" value="Exopolyphosphatase. Domain 2"/>
    <property type="match status" value="1"/>
</dbReference>
<dbReference type="Gene3D" id="3.30.420.40">
    <property type="match status" value="1"/>
</dbReference>
<accession>A0ABQ6P4I3</accession>
<dbReference type="RefSeq" id="WP_317973994.1">
    <property type="nucleotide sequence ID" value="NZ_BTFW01000001.1"/>
</dbReference>
<evidence type="ECO:0000259" key="1">
    <source>
        <dbReference type="Pfam" id="PF02541"/>
    </source>
</evidence>
<dbReference type="InterPro" id="IPR003695">
    <property type="entry name" value="Ppx_GppA_N"/>
</dbReference>
<comment type="caution">
    <text evidence="2">The sequence shown here is derived from an EMBL/GenBank/DDBJ whole genome shotgun (WGS) entry which is preliminary data.</text>
</comment>
<protein>
    <submittedName>
        <fullName evidence="2">Exopolyphosphatase</fullName>
    </submittedName>
</protein>
<dbReference type="InterPro" id="IPR050273">
    <property type="entry name" value="GppA/Ppx_hydrolase"/>
</dbReference>
<dbReference type="CDD" id="cd24052">
    <property type="entry name" value="ASKHA_NBD_HpPPX-GppA-like"/>
    <property type="match status" value="1"/>
</dbReference>
<dbReference type="SUPFAM" id="SSF53067">
    <property type="entry name" value="Actin-like ATPase domain"/>
    <property type="match status" value="2"/>
</dbReference>